<protein>
    <submittedName>
        <fullName evidence="1">Uncharacterized protein</fullName>
    </submittedName>
</protein>
<proteinExistence type="predicted"/>
<evidence type="ECO:0000313" key="1">
    <source>
        <dbReference type="EMBL" id="KAG0434955.1"/>
    </source>
</evidence>
<feature type="non-terminal residue" evidence="1">
    <location>
        <position position="103"/>
    </location>
</feature>
<accession>A0AC60QJZ3</accession>
<comment type="caution">
    <text evidence="1">The sequence shown here is derived from an EMBL/GenBank/DDBJ whole genome shotgun (WGS) entry which is preliminary data.</text>
</comment>
<organism evidence="1 2">
    <name type="scientific">Ixodes persulcatus</name>
    <name type="common">Taiga tick</name>
    <dbReference type="NCBI Taxonomy" id="34615"/>
    <lineage>
        <taxon>Eukaryota</taxon>
        <taxon>Metazoa</taxon>
        <taxon>Ecdysozoa</taxon>
        <taxon>Arthropoda</taxon>
        <taxon>Chelicerata</taxon>
        <taxon>Arachnida</taxon>
        <taxon>Acari</taxon>
        <taxon>Parasitiformes</taxon>
        <taxon>Ixodida</taxon>
        <taxon>Ixodoidea</taxon>
        <taxon>Ixodidae</taxon>
        <taxon>Ixodinae</taxon>
        <taxon>Ixodes</taxon>
    </lineage>
</organism>
<name>A0AC60QJZ3_IXOPE</name>
<evidence type="ECO:0000313" key="2">
    <source>
        <dbReference type="Proteomes" id="UP000805193"/>
    </source>
</evidence>
<reference evidence="1 2" key="1">
    <citation type="journal article" date="2020" name="Cell">
        <title>Large-Scale Comparative Analyses of Tick Genomes Elucidate Their Genetic Diversity and Vector Capacities.</title>
        <authorList>
            <consortium name="Tick Genome and Microbiome Consortium (TIGMIC)"/>
            <person name="Jia N."/>
            <person name="Wang J."/>
            <person name="Shi W."/>
            <person name="Du L."/>
            <person name="Sun Y."/>
            <person name="Zhan W."/>
            <person name="Jiang J.F."/>
            <person name="Wang Q."/>
            <person name="Zhang B."/>
            <person name="Ji P."/>
            <person name="Bell-Sakyi L."/>
            <person name="Cui X.M."/>
            <person name="Yuan T.T."/>
            <person name="Jiang B.G."/>
            <person name="Yang W.F."/>
            <person name="Lam T.T."/>
            <person name="Chang Q.C."/>
            <person name="Ding S.J."/>
            <person name="Wang X.J."/>
            <person name="Zhu J.G."/>
            <person name="Ruan X.D."/>
            <person name="Zhao L."/>
            <person name="Wei J.T."/>
            <person name="Ye R.Z."/>
            <person name="Que T.C."/>
            <person name="Du C.H."/>
            <person name="Zhou Y.H."/>
            <person name="Cheng J.X."/>
            <person name="Dai P.F."/>
            <person name="Guo W.B."/>
            <person name="Han X.H."/>
            <person name="Huang E.J."/>
            <person name="Li L.F."/>
            <person name="Wei W."/>
            <person name="Gao Y.C."/>
            <person name="Liu J.Z."/>
            <person name="Shao H.Z."/>
            <person name="Wang X."/>
            <person name="Wang C.C."/>
            <person name="Yang T.C."/>
            <person name="Huo Q.B."/>
            <person name="Li W."/>
            <person name="Chen H.Y."/>
            <person name="Chen S.E."/>
            <person name="Zhou L.G."/>
            <person name="Ni X.B."/>
            <person name="Tian J.H."/>
            <person name="Sheng Y."/>
            <person name="Liu T."/>
            <person name="Pan Y.S."/>
            <person name="Xia L.Y."/>
            <person name="Li J."/>
            <person name="Zhao F."/>
            <person name="Cao W.C."/>
        </authorList>
    </citation>
    <scope>NUCLEOTIDE SEQUENCE [LARGE SCALE GENOMIC DNA]</scope>
    <source>
        <strain evidence="1">Iper-2018</strain>
    </source>
</reference>
<gene>
    <name evidence="1" type="ORF">HPB47_018764</name>
</gene>
<feature type="non-terminal residue" evidence="1">
    <location>
        <position position="1"/>
    </location>
</feature>
<dbReference type="EMBL" id="JABSTQ010008046">
    <property type="protein sequence ID" value="KAG0434955.1"/>
    <property type="molecule type" value="Genomic_DNA"/>
</dbReference>
<keyword evidence="2" id="KW-1185">Reference proteome</keyword>
<sequence length="103" mass="11543">TKTSGNSSRLECYLPTIRERLLLDSILPFEQVVKIVLNIERVKAEAKEITVTTEKQLTCNVTHAAQTVDYRPSRGASSSRQLAGQNFPPCHGDRHSSQFQQES</sequence>
<dbReference type="Proteomes" id="UP000805193">
    <property type="component" value="Unassembled WGS sequence"/>
</dbReference>